<dbReference type="EMBL" id="LSSN01001882">
    <property type="protein sequence ID" value="OMJ17962.1"/>
    <property type="molecule type" value="Genomic_DNA"/>
</dbReference>
<sequence>MYQTEKLEEDITVVNIPNLGDVDILTLLNLIKDTLEPISEIIDISALCRKGLTEFLPYGVKILLRKKSAESIIPSFLDYDYCKQEGHWKSNCEFLKNKSRKNPKKNQNETIDQTYGQIKGTAEADIEPDVQSGADEPRYVNQEPPKPLATEQRRGTVGMKRPPASSIAMEESRKCPKKHGKNISENTGNYDANNRTEKKYKKIIIPSTPVSENSYGYSTPTELEIMAEKARINQITEVHESAPEINYSSDPPDHTNQDMDFE</sequence>
<evidence type="ECO:0000256" key="1">
    <source>
        <dbReference type="SAM" id="MobiDB-lite"/>
    </source>
</evidence>
<feature type="compositionally biased region" description="Basic and acidic residues" evidence="1">
    <location>
        <begin position="251"/>
        <end position="262"/>
    </location>
</feature>
<feature type="compositionally biased region" description="Polar residues" evidence="1">
    <location>
        <begin position="183"/>
        <end position="193"/>
    </location>
</feature>
<evidence type="ECO:0000313" key="2">
    <source>
        <dbReference type="EMBL" id="OMJ17962.1"/>
    </source>
</evidence>
<evidence type="ECO:0000313" key="3">
    <source>
        <dbReference type="Proteomes" id="UP000187283"/>
    </source>
</evidence>
<protein>
    <submittedName>
        <fullName evidence="2">Uncharacterized protein</fullName>
    </submittedName>
</protein>
<name>A0A1R1XTJ0_9FUNG</name>
<dbReference type="OrthoDB" id="10357992at2759"/>
<feature type="region of interest" description="Disordered" evidence="1">
    <location>
        <begin position="130"/>
        <end position="193"/>
    </location>
</feature>
<organism evidence="2 3">
    <name type="scientific">Smittium culicis</name>
    <dbReference type="NCBI Taxonomy" id="133412"/>
    <lineage>
        <taxon>Eukaryota</taxon>
        <taxon>Fungi</taxon>
        <taxon>Fungi incertae sedis</taxon>
        <taxon>Zoopagomycota</taxon>
        <taxon>Kickxellomycotina</taxon>
        <taxon>Harpellomycetes</taxon>
        <taxon>Harpellales</taxon>
        <taxon>Legeriomycetaceae</taxon>
        <taxon>Smittium</taxon>
    </lineage>
</organism>
<reference evidence="2 3" key="1">
    <citation type="submission" date="2017-01" db="EMBL/GenBank/DDBJ databases">
        <authorList>
            <person name="Mah S.A."/>
            <person name="Swanson W.J."/>
            <person name="Moy G.W."/>
            <person name="Vacquier V.D."/>
        </authorList>
    </citation>
    <scope>NUCLEOTIDE SEQUENCE [LARGE SCALE GENOMIC DNA]</scope>
    <source>
        <strain evidence="2 3">GSMNP</strain>
    </source>
</reference>
<gene>
    <name evidence="2" type="ORF">AYI70_g5640</name>
</gene>
<feature type="region of interest" description="Disordered" evidence="1">
    <location>
        <begin position="239"/>
        <end position="262"/>
    </location>
</feature>
<dbReference type="Proteomes" id="UP000187283">
    <property type="component" value="Unassembled WGS sequence"/>
</dbReference>
<dbReference type="AlphaFoldDB" id="A0A1R1XTJ0"/>
<comment type="caution">
    <text evidence="2">The sequence shown here is derived from an EMBL/GenBank/DDBJ whole genome shotgun (WGS) entry which is preliminary data.</text>
</comment>
<proteinExistence type="predicted"/>
<keyword evidence="3" id="KW-1185">Reference proteome</keyword>
<accession>A0A1R1XTJ0</accession>